<feature type="signal peptide" evidence="2">
    <location>
        <begin position="1"/>
        <end position="26"/>
    </location>
</feature>
<evidence type="ECO:0000256" key="2">
    <source>
        <dbReference type="SAM" id="SignalP"/>
    </source>
</evidence>
<reference evidence="3 4" key="1">
    <citation type="submission" date="2018-03" db="EMBL/GenBank/DDBJ databases">
        <title>Genomic Encyclopedia of Archaeal and Bacterial Type Strains, Phase II (KMG-II): from individual species to whole genera.</title>
        <authorList>
            <person name="Goeker M."/>
        </authorList>
    </citation>
    <scope>NUCLEOTIDE SEQUENCE [LARGE SCALE GENOMIC DNA]</scope>
    <source>
        <strain evidence="3 4">DSM 18107</strain>
    </source>
</reference>
<keyword evidence="2" id="KW-0732">Signal</keyword>
<name>A0A2P8FC57_9BACT</name>
<evidence type="ECO:0000313" key="4">
    <source>
        <dbReference type="Proteomes" id="UP000240978"/>
    </source>
</evidence>
<evidence type="ECO:0000313" key="3">
    <source>
        <dbReference type="EMBL" id="PSL19272.1"/>
    </source>
</evidence>
<sequence length="295" mass="34439">MRTHYFKSNILLAIFLVLAVSLNAQKTTSQYSSSQKNGKERIVTDRDDKTYQLEFTDGKMTFLSVDGVSVPEEKWGDYKTIIDEIREQMKKDKEQARLDRIQADKDREQAKLDRIQADRDRLQAQKDREQAQLDRIRADKDRGQSDHDRLQAQKDRTQAELDRQQSIKDKQQADRDREQAERDREQAVRDRAQAEKDREQAVRDRAQAEKDRAQAEADRKLLADLTVDLVNDKLITDASDLRMLTMSPVEMTVNGIKQPDAVHKKYQDKYSRFAKGNFSYMSDGSGKRIQMHRDN</sequence>
<dbReference type="OrthoDB" id="791896at2"/>
<protein>
    <submittedName>
        <fullName evidence="3">Uncharacterized protein</fullName>
    </submittedName>
</protein>
<dbReference type="AlphaFoldDB" id="A0A2P8FC57"/>
<keyword evidence="4" id="KW-1185">Reference proteome</keyword>
<proteinExistence type="predicted"/>
<dbReference type="EMBL" id="PYGK01000028">
    <property type="protein sequence ID" value="PSL19272.1"/>
    <property type="molecule type" value="Genomic_DNA"/>
</dbReference>
<comment type="caution">
    <text evidence="3">The sequence shown here is derived from an EMBL/GenBank/DDBJ whole genome shotgun (WGS) entry which is preliminary data.</text>
</comment>
<dbReference type="RefSeq" id="WP_106606255.1">
    <property type="nucleotide sequence ID" value="NZ_PYGK01000028.1"/>
</dbReference>
<accession>A0A2P8FC57</accession>
<dbReference type="Proteomes" id="UP000240978">
    <property type="component" value="Unassembled WGS sequence"/>
</dbReference>
<feature type="chain" id="PRO_5015137598" evidence="2">
    <location>
        <begin position="27"/>
        <end position="295"/>
    </location>
</feature>
<evidence type="ECO:0000256" key="1">
    <source>
        <dbReference type="SAM" id="MobiDB-lite"/>
    </source>
</evidence>
<organism evidence="3 4">
    <name type="scientific">Chitinophaga ginsengisoli</name>
    <dbReference type="NCBI Taxonomy" id="363837"/>
    <lineage>
        <taxon>Bacteria</taxon>
        <taxon>Pseudomonadati</taxon>
        <taxon>Bacteroidota</taxon>
        <taxon>Chitinophagia</taxon>
        <taxon>Chitinophagales</taxon>
        <taxon>Chitinophagaceae</taxon>
        <taxon>Chitinophaga</taxon>
    </lineage>
</organism>
<gene>
    <name evidence="3" type="ORF">CLV42_1286</name>
</gene>
<feature type="region of interest" description="Disordered" evidence="1">
    <location>
        <begin position="116"/>
        <end position="212"/>
    </location>
</feature>